<dbReference type="AlphaFoldDB" id="A0A7T7KK59"/>
<proteinExistence type="predicted"/>
<dbReference type="RefSeq" id="WP_200334191.1">
    <property type="nucleotide sequence ID" value="NZ_CP066786.1"/>
</dbReference>
<protein>
    <submittedName>
        <fullName evidence="2">Uncharacterized protein</fullName>
    </submittedName>
</protein>
<sequence length="178" mass="19541">MTYTPEDMRKAATAFDECDLSAMLRAGADAMEREKQARNQALEEAAQTADKRATECHECVIQAQRAELERLRAELAALKQQEPVAYVTRNGVQAMRKDRVDAYLTDFCHYQDEKYPVPLYAAPVPAVDASALIEALKQIANGDGVYGAQAHEYKQIARAALASHASNPVEQETGEGAP</sequence>
<dbReference type="EMBL" id="CP066786">
    <property type="protein sequence ID" value="QQM29342.1"/>
    <property type="molecule type" value="Genomic_DNA"/>
</dbReference>
<keyword evidence="1" id="KW-0175">Coiled coil</keyword>
<name>A0A7T7KK59_9HYPH</name>
<evidence type="ECO:0000313" key="3">
    <source>
        <dbReference type="Proteomes" id="UP000596083"/>
    </source>
</evidence>
<evidence type="ECO:0000313" key="2">
    <source>
        <dbReference type="EMBL" id="QQM29342.1"/>
    </source>
</evidence>
<organism evidence="2 3">
    <name type="scientific">Martelella lutilitoris</name>
    <dbReference type="NCBI Taxonomy" id="2583532"/>
    <lineage>
        <taxon>Bacteria</taxon>
        <taxon>Pseudomonadati</taxon>
        <taxon>Pseudomonadota</taxon>
        <taxon>Alphaproteobacteria</taxon>
        <taxon>Hyphomicrobiales</taxon>
        <taxon>Aurantimonadaceae</taxon>
        <taxon>Martelella</taxon>
    </lineage>
</organism>
<dbReference type="KEGG" id="mlut:JET14_13515"/>
<reference evidence="2 3" key="1">
    <citation type="submission" date="2020-12" db="EMBL/GenBank/DDBJ databases">
        <authorList>
            <person name="Zheng R.K."/>
            <person name="Sun C.M."/>
        </authorList>
    </citation>
    <scope>NUCLEOTIDE SEQUENCE [LARGE SCALE GENOMIC DNA]</scope>
    <source>
        <strain evidence="2 3">ZRK001</strain>
    </source>
</reference>
<gene>
    <name evidence="2" type="ORF">JET14_13515</name>
</gene>
<dbReference type="Proteomes" id="UP000596083">
    <property type="component" value="Chromosome"/>
</dbReference>
<feature type="coiled-coil region" evidence="1">
    <location>
        <begin position="28"/>
        <end position="81"/>
    </location>
</feature>
<accession>A0A7T7KK59</accession>
<evidence type="ECO:0000256" key="1">
    <source>
        <dbReference type="SAM" id="Coils"/>
    </source>
</evidence>